<proteinExistence type="predicted"/>
<dbReference type="EMBL" id="VULN01000009">
    <property type="protein sequence ID" value="MSS82417.1"/>
    <property type="molecule type" value="Genomic_DNA"/>
</dbReference>
<comment type="caution">
    <text evidence="1">The sequence shown here is derived from an EMBL/GenBank/DDBJ whole genome shotgun (WGS) entry which is preliminary data.</text>
</comment>
<organism evidence="1 2">
    <name type="scientific">Acidaminococcus fermentans</name>
    <dbReference type="NCBI Taxonomy" id="905"/>
    <lineage>
        <taxon>Bacteria</taxon>
        <taxon>Bacillati</taxon>
        <taxon>Bacillota</taxon>
        <taxon>Negativicutes</taxon>
        <taxon>Acidaminococcales</taxon>
        <taxon>Acidaminococcaceae</taxon>
        <taxon>Acidaminococcus</taxon>
    </lineage>
</organism>
<dbReference type="AlphaFoldDB" id="A0A6N7VLA0"/>
<reference evidence="1 2" key="1">
    <citation type="submission" date="2019-08" db="EMBL/GenBank/DDBJ databases">
        <title>In-depth cultivation of the pig gut microbiome towards novel bacterial diversity and tailored functional studies.</title>
        <authorList>
            <person name="Wylensek D."/>
            <person name="Hitch T.C.A."/>
            <person name="Clavel T."/>
        </authorList>
    </citation>
    <scope>NUCLEOTIDE SEQUENCE [LARGE SCALE GENOMIC DNA]</scope>
    <source>
        <strain evidence="1 2">WCA-389-WT-5B</strain>
    </source>
</reference>
<accession>A0A6N7VLA0</accession>
<evidence type="ECO:0000313" key="2">
    <source>
        <dbReference type="Proteomes" id="UP000441455"/>
    </source>
</evidence>
<evidence type="ECO:0000313" key="1">
    <source>
        <dbReference type="EMBL" id="MSS82417.1"/>
    </source>
</evidence>
<protein>
    <submittedName>
        <fullName evidence="1">Uncharacterized protein</fullName>
    </submittedName>
</protein>
<gene>
    <name evidence="1" type="ORF">FX155_07395</name>
</gene>
<dbReference type="Proteomes" id="UP000441455">
    <property type="component" value="Unassembled WGS sequence"/>
</dbReference>
<name>A0A6N7VLA0_ACIFE</name>
<sequence>MKSTQLKQEKTQNIFAGLKRGDSNVLLQYLKGSPETKIIGIIAAIIYNNRSDECVSLLKEIAKGTDFASYGGVVAEYAIAALDILEVEKYHGSNERILGIIKYQFKDLKDIFR</sequence>
<dbReference type="RefSeq" id="WP_154488270.1">
    <property type="nucleotide sequence ID" value="NZ_CALEXD010000023.1"/>
</dbReference>